<protein>
    <submittedName>
        <fullName evidence="1">Uncharacterized protein</fullName>
    </submittedName>
</protein>
<organism evidence="1 2">
    <name type="scientific">Petrolisthes cinctipes</name>
    <name type="common">Flat porcelain crab</name>
    <dbReference type="NCBI Taxonomy" id="88211"/>
    <lineage>
        <taxon>Eukaryota</taxon>
        <taxon>Metazoa</taxon>
        <taxon>Ecdysozoa</taxon>
        <taxon>Arthropoda</taxon>
        <taxon>Crustacea</taxon>
        <taxon>Multicrustacea</taxon>
        <taxon>Malacostraca</taxon>
        <taxon>Eumalacostraca</taxon>
        <taxon>Eucarida</taxon>
        <taxon>Decapoda</taxon>
        <taxon>Pleocyemata</taxon>
        <taxon>Anomura</taxon>
        <taxon>Galatheoidea</taxon>
        <taxon>Porcellanidae</taxon>
        <taxon>Petrolisthes</taxon>
    </lineage>
</organism>
<evidence type="ECO:0000313" key="1">
    <source>
        <dbReference type="EMBL" id="KAK3875687.1"/>
    </source>
</evidence>
<name>A0AAE1FM41_PETCI</name>
<gene>
    <name evidence="1" type="ORF">Pcinc_019454</name>
</gene>
<comment type="caution">
    <text evidence="1">The sequence shown here is derived from an EMBL/GenBank/DDBJ whole genome shotgun (WGS) entry which is preliminary data.</text>
</comment>
<dbReference type="Proteomes" id="UP001286313">
    <property type="component" value="Unassembled WGS sequence"/>
</dbReference>
<keyword evidence="2" id="KW-1185">Reference proteome</keyword>
<proteinExistence type="predicted"/>
<reference evidence="1" key="1">
    <citation type="submission" date="2023-10" db="EMBL/GenBank/DDBJ databases">
        <title>Genome assemblies of two species of porcelain crab, Petrolisthes cinctipes and Petrolisthes manimaculis (Anomura: Porcellanidae).</title>
        <authorList>
            <person name="Angst P."/>
        </authorList>
    </citation>
    <scope>NUCLEOTIDE SEQUENCE</scope>
    <source>
        <strain evidence="1">PB745_01</strain>
        <tissue evidence="1">Gill</tissue>
    </source>
</reference>
<accession>A0AAE1FM41</accession>
<sequence length="88" mass="9531">MVVEGVDECLTEVMVVEGGVEGCLIMWCLQALTELQTGPHIKSPSIRNEYCGHGKLFILVINVLPTPSSVSVQLSPPRVSRVEVIAVK</sequence>
<evidence type="ECO:0000313" key="2">
    <source>
        <dbReference type="Proteomes" id="UP001286313"/>
    </source>
</evidence>
<dbReference type="AlphaFoldDB" id="A0AAE1FM41"/>
<dbReference type="EMBL" id="JAWQEG010001930">
    <property type="protein sequence ID" value="KAK3875687.1"/>
    <property type="molecule type" value="Genomic_DNA"/>
</dbReference>